<dbReference type="Gene3D" id="1.10.10.60">
    <property type="entry name" value="Homeodomain-like"/>
    <property type="match status" value="1"/>
</dbReference>
<sequence length="119" mass="13616">MSDHHVLQAFRLNYLKSNNKNDNRVELIVEHMLSNYQKNITIEDMSKMVLLSTSSLRRLFKQQTGKSPSEFLTELKMVIAAKRILETDERISEIGNYVDEVLSLTGTRPVHSSECCAGE</sequence>
<dbReference type="SMART" id="SM00342">
    <property type="entry name" value="HTH_ARAC"/>
    <property type="match status" value="1"/>
</dbReference>
<evidence type="ECO:0000256" key="3">
    <source>
        <dbReference type="ARBA" id="ARBA00023163"/>
    </source>
</evidence>
<keyword evidence="1" id="KW-0805">Transcription regulation</keyword>
<gene>
    <name evidence="5" type="ORF">GCM10008018_38780</name>
</gene>
<proteinExistence type="predicted"/>
<evidence type="ECO:0000256" key="2">
    <source>
        <dbReference type="ARBA" id="ARBA00023125"/>
    </source>
</evidence>
<evidence type="ECO:0000313" key="6">
    <source>
        <dbReference type="Proteomes" id="UP000615455"/>
    </source>
</evidence>
<protein>
    <recommendedName>
        <fullName evidence="4">HTH araC/xylS-type domain-containing protein</fullName>
    </recommendedName>
</protein>
<dbReference type="PANTHER" id="PTHR43280:SF34">
    <property type="entry name" value="ARAC-FAMILY TRANSCRIPTIONAL REGULATOR"/>
    <property type="match status" value="1"/>
</dbReference>
<reference evidence="6" key="1">
    <citation type="journal article" date="2019" name="Int. J. Syst. Evol. Microbiol.">
        <title>The Global Catalogue of Microorganisms (GCM) 10K type strain sequencing project: providing services to taxonomists for standard genome sequencing and annotation.</title>
        <authorList>
            <consortium name="The Broad Institute Genomics Platform"/>
            <consortium name="The Broad Institute Genome Sequencing Center for Infectious Disease"/>
            <person name="Wu L."/>
            <person name="Ma J."/>
        </authorList>
    </citation>
    <scope>NUCLEOTIDE SEQUENCE [LARGE SCALE GENOMIC DNA]</scope>
    <source>
        <strain evidence="6">CGMCC 1.15043</strain>
    </source>
</reference>
<name>A0ABQ1EW98_9BACL</name>
<dbReference type="PANTHER" id="PTHR43280">
    <property type="entry name" value="ARAC-FAMILY TRANSCRIPTIONAL REGULATOR"/>
    <property type="match status" value="1"/>
</dbReference>
<organism evidence="5 6">
    <name type="scientific">Paenibacillus marchantiophytorum</name>
    <dbReference type="NCBI Taxonomy" id="1619310"/>
    <lineage>
        <taxon>Bacteria</taxon>
        <taxon>Bacillati</taxon>
        <taxon>Bacillota</taxon>
        <taxon>Bacilli</taxon>
        <taxon>Bacillales</taxon>
        <taxon>Paenibacillaceae</taxon>
        <taxon>Paenibacillus</taxon>
    </lineage>
</organism>
<dbReference type="InterPro" id="IPR009057">
    <property type="entry name" value="Homeodomain-like_sf"/>
</dbReference>
<evidence type="ECO:0000256" key="1">
    <source>
        <dbReference type="ARBA" id="ARBA00023015"/>
    </source>
</evidence>
<keyword evidence="3" id="KW-0804">Transcription</keyword>
<evidence type="ECO:0000313" key="5">
    <source>
        <dbReference type="EMBL" id="GFZ88874.1"/>
    </source>
</evidence>
<feature type="domain" description="HTH araC/xylS-type" evidence="4">
    <location>
        <begin position="26"/>
        <end position="95"/>
    </location>
</feature>
<dbReference type="PROSITE" id="PS01124">
    <property type="entry name" value="HTH_ARAC_FAMILY_2"/>
    <property type="match status" value="1"/>
</dbReference>
<dbReference type="SUPFAM" id="SSF46689">
    <property type="entry name" value="Homeodomain-like"/>
    <property type="match status" value="1"/>
</dbReference>
<keyword evidence="2" id="KW-0238">DNA-binding</keyword>
<comment type="caution">
    <text evidence="5">The sequence shown here is derived from an EMBL/GenBank/DDBJ whole genome shotgun (WGS) entry which is preliminary data.</text>
</comment>
<dbReference type="Pfam" id="PF00165">
    <property type="entry name" value="HTH_AraC"/>
    <property type="match status" value="1"/>
</dbReference>
<dbReference type="Proteomes" id="UP000615455">
    <property type="component" value="Unassembled WGS sequence"/>
</dbReference>
<dbReference type="EMBL" id="BMHE01000020">
    <property type="protein sequence ID" value="GFZ88874.1"/>
    <property type="molecule type" value="Genomic_DNA"/>
</dbReference>
<keyword evidence="6" id="KW-1185">Reference proteome</keyword>
<evidence type="ECO:0000259" key="4">
    <source>
        <dbReference type="PROSITE" id="PS01124"/>
    </source>
</evidence>
<dbReference type="RefSeq" id="WP_189014083.1">
    <property type="nucleotide sequence ID" value="NZ_BMHE01000020.1"/>
</dbReference>
<dbReference type="InterPro" id="IPR018060">
    <property type="entry name" value="HTH_AraC"/>
</dbReference>
<accession>A0ABQ1EW98</accession>